<protein>
    <submittedName>
        <fullName evidence="1">Uncharacterized protein</fullName>
    </submittedName>
</protein>
<dbReference type="EMBL" id="LAZR01018783">
    <property type="protein sequence ID" value="KKL95029.1"/>
    <property type="molecule type" value="Genomic_DNA"/>
</dbReference>
<accession>A0A0F9G7Z3</accession>
<proteinExistence type="predicted"/>
<reference evidence="1" key="1">
    <citation type="journal article" date="2015" name="Nature">
        <title>Complex archaea that bridge the gap between prokaryotes and eukaryotes.</title>
        <authorList>
            <person name="Spang A."/>
            <person name="Saw J.H."/>
            <person name="Jorgensen S.L."/>
            <person name="Zaremba-Niedzwiedzka K."/>
            <person name="Martijn J."/>
            <person name="Lind A.E."/>
            <person name="van Eijk R."/>
            <person name="Schleper C."/>
            <person name="Guy L."/>
            <person name="Ettema T.J."/>
        </authorList>
    </citation>
    <scope>NUCLEOTIDE SEQUENCE</scope>
</reference>
<feature type="non-terminal residue" evidence="1">
    <location>
        <position position="1"/>
    </location>
</feature>
<evidence type="ECO:0000313" key="1">
    <source>
        <dbReference type="EMBL" id="KKL95029.1"/>
    </source>
</evidence>
<name>A0A0F9G7Z3_9ZZZZ</name>
<organism evidence="1">
    <name type="scientific">marine sediment metagenome</name>
    <dbReference type="NCBI Taxonomy" id="412755"/>
    <lineage>
        <taxon>unclassified sequences</taxon>
        <taxon>metagenomes</taxon>
        <taxon>ecological metagenomes</taxon>
    </lineage>
</organism>
<comment type="caution">
    <text evidence="1">The sequence shown here is derived from an EMBL/GenBank/DDBJ whole genome shotgun (WGS) entry which is preliminary data.</text>
</comment>
<gene>
    <name evidence="1" type="ORF">LCGC14_1858760</name>
</gene>
<sequence length="42" mass="4935">DFIKTSRCLVETQQLGLEFLLEEPIRKTMEKTDGRNVRLLGR</sequence>
<dbReference type="AlphaFoldDB" id="A0A0F9G7Z3"/>